<comment type="caution">
    <text evidence="1">The sequence shown here is derived from an EMBL/GenBank/DDBJ whole genome shotgun (WGS) entry which is preliminary data.</text>
</comment>
<dbReference type="Proteomes" id="UP000005085">
    <property type="component" value="Unassembled WGS sequence"/>
</dbReference>
<accession>C3XFL1</accession>
<protein>
    <submittedName>
        <fullName evidence="1">Uncharacterized protein</fullName>
    </submittedName>
</protein>
<dbReference type="EMBL" id="ACDN02000063">
    <property type="protein sequence ID" value="EEO23800.1"/>
    <property type="molecule type" value="Genomic_DNA"/>
</dbReference>
<dbReference type="RefSeq" id="WP_005218029.1">
    <property type="nucleotide sequence ID" value="NZ_KI392040.1"/>
</dbReference>
<dbReference type="HOGENOM" id="CLU_1719819_0_0_7"/>
<reference evidence="1 2" key="1">
    <citation type="journal article" date="2014" name="Genome Announc.">
        <title>Draft genome sequences of six enterohepatic helicobacter species isolated from humans and one from rhesus macaques.</title>
        <authorList>
            <person name="Shen Z."/>
            <person name="Sheh A."/>
            <person name="Young S.K."/>
            <person name="Abouelliel A."/>
            <person name="Ward D.V."/>
            <person name="Earl A.M."/>
            <person name="Fox J.G."/>
        </authorList>
    </citation>
    <scope>NUCLEOTIDE SEQUENCE [LARGE SCALE GENOMIC DNA]</scope>
    <source>
        <strain evidence="1 2">ATCC 43879</strain>
    </source>
</reference>
<keyword evidence="2" id="KW-1185">Reference proteome</keyword>
<name>C3XFL1_9HELI</name>
<evidence type="ECO:0000313" key="1">
    <source>
        <dbReference type="EMBL" id="EEO23800.1"/>
    </source>
</evidence>
<gene>
    <name evidence="1" type="ORF">HRAG_00857</name>
</gene>
<dbReference type="AlphaFoldDB" id="C3XFL1"/>
<sequence length="152" mass="18178">MNELKEAWEQEINHKKEIIRECSDISFYDDKEHEEYTQRQVIKSIEADERLRMYDRYINEIREQIELHKSKWNTLEYSHLKNSICYIKGLINEAESLGIIMPNDIEADIYLIECNLSNKQRNKNFDTEIVGNTNGIENNSMQMLVKDLNVKF</sequence>
<evidence type="ECO:0000313" key="2">
    <source>
        <dbReference type="Proteomes" id="UP000005085"/>
    </source>
</evidence>
<organism evidence="1 2">
    <name type="scientific">Helicobacter bilis ATCC 43879</name>
    <dbReference type="NCBI Taxonomy" id="613026"/>
    <lineage>
        <taxon>Bacteria</taxon>
        <taxon>Pseudomonadati</taxon>
        <taxon>Campylobacterota</taxon>
        <taxon>Epsilonproteobacteria</taxon>
        <taxon>Campylobacterales</taxon>
        <taxon>Helicobacteraceae</taxon>
        <taxon>Helicobacter</taxon>
    </lineage>
</organism>
<proteinExistence type="predicted"/>